<accession>A0ABP4UTQ2</accession>
<reference evidence="11" key="1">
    <citation type="journal article" date="2019" name="Int. J. Syst. Evol. Microbiol.">
        <title>The Global Catalogue of Microorganisms (GCM) 10K type strain sequencing project: providing services to taxonomists for standard genome sequencing and annotation.</title>
        <authorList>
            <consortium name="The Broad Institute Genomics Platform"/>
            <consortium name="The Broad Institute Genome Sequencing Center for Infectious Disease"/>
            <person name="Wu L."/>
            <person name="Ma J."/>
        </authorList>
    </citation>
    <scope>NUCLEOTIDE SEQUENCE [LARGE SCALE GENOMIC DNA]</scope>
    <source>
        <strain evidence="11">JCM 14718</strain>
    </source>
</reference>
<dbReference type="InterPro" id="IPR000101">
    <property type="entry name" value="GGT_peptidase"/>
</dbReference>
<dbReference type="InterPro" id="IPR051792">
    <property type="entry name" value="GGT_bact"/>
</dbReference>
<dbReference type="Pfam" id="PF01019">
    <property type="entry name" value="G_glu_transpept"/>
    <property type="match status" value="1"/>
</dbReference>
<dbReference type="EC" id="3.4.19.13" evidence="9"/>
<evidence type="ECO:0000256" key="6">
    <source>
        <dbReference type="ARBA" id="ARBA00023145"/>
    </source>
</evidence>
<comment type="PTM">
    <text evidence="9">Cleaved by autocatalysis into a large and a small subunit.</text>
</comment>
<evidence type="ECO:0000256" key="7">
    <source>
        <dbReference type="ARBA" id="ARBA00023315"/>
    </source>
</evidence>
<dbReference type="EC" id="2.3.2.2" evidence="9"/>
<comment type="catalytic activity">
    <reaction evidence="8 9">
        <text>an N-terminal (5-L-glutamyl)-[peptide] + an alpha-amino acid = 5-L-glutamyl amino acid + an N-terminal L-alpha-aminoacyl-[peptide]</text>
        <dbReference type="Rhea" id="RHEA:23904"/>
        <dbReference type="Rhea" id="RHEA-COMP:9780"/>
        <dbReference type="Rhea" id="RHEA-COMP:9795"/>
        <dbReference type="ChEBI" id="CHEBI:77644"/>
        <dbReference type="ChEBI" id="CHEBI:78597"/>
        <dbReference type="ChEBI" id="CHEBI:78599"/>
        <dbReference type="ChEBI" id="CHEBI:78608"/>
        <dbReference type="EC" id="2.3.2.2"/>
    </reaction>
</comment>
<dbReference type="PANTHER" id="PTHR43199">
    <property type="entry name" value="GLUTATHIONE HYDROLASE"/>
    <property type="match status" value="1"/>
</dbReference>
<comment type="subunit">
    <text evidence="9">This enzyme consists of two polypeptide chains, which are synthesized in precursor form from a single polypeptide.</text>
</comment>
<keyword evidence="6 9" id="KW-0865">Zymogen</keyword>
<evidence type="ECO:0000256" key="5">
    <source>
        <dbReference type="ARBA" id="ARBA00022801"/>
    </source>
</evidence>
<evidence type="ECO:0000256" key="8">
    <source>
        <dbReference type="ARBA" id="ARBA00047417"/>
    </source>
</evidence>
<evidence type="ECO:0000313" key="11">
    <source>
        <dbReference type="Proteomes" id="UP001500618"/>
    </source>
</evidence>
<dbReference type="PROSITE" id="PS51318">
    <property type="entry name" value="TAT"/>
    <property type="match status" value="1"/>
</dbReference>
<dbReference type="InterPro" id="IPR006311">
    <property type="entry name" value="TAT_signal"/>
</dbReference>
<keyword evidence="11" id="KW-1185">Reference proteome</keyword>
<comment type="catalytic activity">
    <reaction evidence="2 9">
        <text>glutathione + H2O = L-cysteinylglycine + L-glutamate</text>
        <dbReference type="Rhea" id="RHEA:28807"/>
        <dbReference type="ChEBI" id="CHEBI:15377"/>
        <dbReference type="ChEBI" id="CHEBI:29985"/>
        <dbReference type="ChEBI" id="CHEBI:57925"/>
        <dbReference type="ChEBI" id="CHEBI:61694"/>
        <dbReference type="EC" id="3.4.19.13"/>
    </reaction>
</comment>
<name>A0ABP4UTQ2_9ACTN</name>
<keyword evidence="4 9" id="KW-0808">Transferase</keyword>
<keyword evidence="7 9" id="KW-0012">Acyltransferase</keyword>
<comment type="caution">
    <text evidence="10">The sequence shown here is derived from an EMBL/GenBank/DDBJ whole genome shotgun (WGS) entry which is preliminary data.</text>
</comment>
<dbReference type="EMBL" id="BAAANY010000037">
    <property type="protein sequence ID" value="GAA1711777.1"/>
    <property type="molecule type" value="Genomic_DNA"/>
</dbReference>
<dbReference type="Proteomes" id="UP001500618">
    <property type="component" value="Unassembled WGS sequence"/>
</dbReference>
<evidence type="ECO:0000256" key="9">
    <source>
        <dbReference type="RuleBase" id="RU368036"/>
    </source>
</evidence>
<dbReference type="InterPro" id="IPR029055">
    <property type="entry name" value="Ntn_hydrolases_N"/>
</dbReference>
<evidence type="ECO:0000256" key="3">
    <source>
        <dbReference type="ARBA" id="ARBA00009381"/>
    </source>
</evidence>
<protein>
    <recommendedName>
        <fullName evidence="9">Glutathione hydrolase proenzyme</fullName>
        <ecNumber evidence="9">2.3.2.2</ecNumber>
        <ecNumber evidence="9">3.4.19.13</ecNumber>
    </recommendedName>
    <component>
        <recommendedName>
            <fullName evidence="9">Glutathione hydrolase large chain</fullName>
        </recommendedName>
    </component>
    <component>
        <recommendedName>
            <fullName evidence="9">Glutathione hydrolase small chain</fullName>
        </recommendedName>
    </component>
</protein>
<sequence>MSDRGTSSLFRRGRLVSQLGAVTAVVLAAGLLAAPAAAARRPTPKQPVATGYGGAVSTVDADATQAGLAVLRRGGNAVDAAVAAAATLGVTEPYSTGIGGGGFFTYYDARSKRVYTIDGRETAPATFKSTTFTENGVAIPFDQAVTSGLSNGVPGTSATWSQALRQWGTLSLGQALRPAEAVAANGFVVDQTFHDQTASNADRFKDFPATAKLFLPGGQPPVVGTVLRNPDLARTYEQLGRQGIGSIYGGSIGQDIVRTTQNPPVDPKATRNVRKGQMTLADLRAYGAINRAPTHVSYRGLDVYSMPPSSSGGTTVGEALNILDNVDLSKMSQAEYLHYFLEASRYSFADRNRWVGDPAYVTVPQKELLSQGFGKERFCLISPTKASTGTVAPGNPDGSYGGCPTSGTAAPTSYEGQNTSNLTTADRWGNVVEYTLTIEQTGGSGITVPGRGFLLNNELTDFDFTPITAGVPDLNLPAAGKRPRSSISPTIVLKDGKPFFATGSPGGATIITTALQVILGRIDRHLSLEDAIAAPRASQRNAANTEAEPAFQAAAYFAALKAMGHTFVNNPEIGAATGVEFLGHGRMLAAAEPVRRGGGSAGVVFPAG</sequence>
<dbReference type="PANTHER" id="PTHR43199:SF1">
    <property type="entry name" value="GLUTATHIONE HYDROLASE PROENZYME"/>
    <property type="match status" value="1"/>
</dbReference>
<dbReference type="NCBIfam" id="TIGR00066">
    <property type="entry name" value="g_glut_trans"/>
    <property type="match status" value="1"/>
</dbReference>
<evidence type="ECO:0000256" key="4">
    <source>
        <dbReference type="ARBA" id="ARBA00022679"/>
    </source>
</evidence>
<dbReference type="SUPFAM" id="SSF56235">
    <property type="entry name" value="N-terminal nucleophile aminohydrolases (Ntn hydrolases)"/>
    <property type="match status" value="1"/>
</dbReference>
<organism evidence="10 11">
    <name type="scientific">Fodinicola feengrottensis</name>
    <dbReference type="NCBI Taxonomy" id="435914"/>
    <lineage>
        <taxon>Bacteria</taxon>
        <taxon>Bacillati</taxon>
        <taxon>Actinomycetota</taxon>
        <taxon>Actinomycetes</taxon>
        <taxon>Mycobacteriales</taxon>
        <taxon>Fodinicola</taxon>
    </lineage>
</organism>
<dbReference type="Gene3D" id="1.10.246.130">
    <property type="match status" value="1"/>
</dbReference>
<evidence type="ECO:0000256" key="1">
    <source>
        <dbReference type="ARBA" id="ARBA00001049"/>
    </source>
</evidence>
<dbReference type="PRINTS" id="PR01210">
    <property type="entry name" value="GGTRANSPTASE"/>
</dbReference>
<dbReference type="RefSeq" id="WP_344314534.1">
    <property type="nucleotide sequence ID" value="NZ_BAAANY010000037.1"/>
</dbReference>
<proteinExistence type="inferred from homology"/>
<keyword evidence="5 9" id="KW-0378">Hydrolase</keyword>
<keyword evidence="9" id="KW-0317">Glutathione biosynthesis</keyword>
<comment type="pathway">
    <text evidence="9">Sulfur metabolism; glutathione metabolism.</text>
</comment>
<dbReference type="Gene3D" id="3.60.20.40">
    <property type="match status" value="1"/>
</dbReference>
<comment type="similarity">
    <text evidence="3 9">Belongs to the gamma-glutamyltransferase family.</text>
</comment>
<evidence type="ECO:0000256" key="2">
    <source>
        <dbReference type="ARBA" id="ARBA00001089"/>
    </source>
</evidence>
<comment type="catalytic activity">
    <reaction evidence="1 9">
        <text>an S-substituted glutathione + H2O = an S-substituted L-cysteinylglycine + L-glutamate</text>
        <dbReference type="Rhea" id="RHEA:59468"/>
        <dbReference type="ChEBI" id="CHEBI:15377"/>
        <dbReference type="ChEBI" id="CHEBI:29985"/>
        <dbReference type="ChEBI" id="CHEBI:90779"/>
        <dbReference type="ChEBI" id="CHEBI:143103"/>
        <dbReference type="EC" id="3.4.19.13"/>
    </reaction>
</comment>
<evidence type="ECO:0000313" key="10">
    <source>
        <dbReference type="EMBL" id="GAA1711777.1"/>
    </source>
</evidence>
<dbReference type="InterPro" id="IPR043138">
    <property type="entry name" value="GGT_lsub"/>
</dbReference>
<gene>
    <name evidence="10" type="primary">ggt</name>
    <name evidence="10" type="ORF">GCM10009765_71190</name>
</gene>
<dbReference type="InterPro" id="IPR043137">
    <property type="entry name" value="GGT_ssub_C"/>
</dbReference>